<evidence type="ECO:0000259" key="3">
    <source>
        <dbReference type="PROSITE" id="PS51900"/>
    </source>
</evidence>
<dbReference type="EMBL" id="CP119317">
    <property type="protein sequence ID" value="WEK53266.1"/>
    <property type="molecule type" value="Genomic_DNA"/>
</dbReference>
<dbReference type="InterPro" id="IPR044068">
    <property type="entry name" value="CB"/>
</dbReference>
<dbReference type="InterPro" id="IPR010998">
    <property type="entry name" value="Integrase_recombinase_N"/>
</dbReference>
<keyword evidence="1 2" id="KW-0238">DNA-binding</keyword>
<evidence type="ECO:0000256" key="2">
    <source>
        <dbReference type="PROSITE-ProRule" id="PRU01248"/>
    </source>
</evidence>
<dbReference type="InterPro" id="IPR004107">
    <property type="entry name" value="Integrase_SAM-like_N"/>
</dbReference>
<evidence type="ECO:0000313" key="5">
    <source>
        <dbReference type="Proteomes" id="UP001178662"/>
    </source>
</evidence>
<feature type="domain" description="Core-binding (CB)" evidence="3">
    <location>
        <begin position="1"/>
        <end position="52"/>
    </location>
</feature>
<dbReference type="GO" id="GO:0015074">
    <property type="term" value="P:DNA integration"/>
    <property type="evidence" value="ECO:0007669"/>
    <property type="project" value="InterPro"/>
</dbReference>
<dbReference type="Gene3D" id="1.10.150.130">
    <property type="match status" value="1"/>
</dbReference>
<dbReference type="AlphaFoldDB" id="A0AA95EUH5"/>
<reference evidence="4" key="1">
    <citation type="submission" date="2023-03" db="EMBL/GenBank/DDBJ databases">
        <title>Andean soil-derived lignocellulolytic bacterial consortium as a source of novel taxa and putative plastic-active enzymes.</title>
        <authorList>
            <person name="Diaz-Garcia L."/>
            <person name="Chuvochina M."/>
            <person name="Feuerriegel G."/>
            <person name="Bunk B."/>
            <person name="Sproer C."/>
            <person name="Streit W.R."/>
            <person name="Rodriguez L.M."/>
            <person name="Overmann J."/>
            <person name="Jimenez D.J."/>
        </authorList>
    </citation>
    <scope>NUCLEOTIDE SEQUENCE</scope>
    <source>
        <strain evidence="4">MAG 2441</strain>
    </source>
</reference>
<sequence length="52" mass="6250">MRHIESFIHYLEEHDRSDHTIQKYADSIRKFKNWFSSDKGIEDATIIGIKEI</sequence>
<keyword evidence="5" id="KW-1185">Reference proteome</keyword>
<dbReference type="Pfam" id="PF02899">
    <property type="entry name" value="Phage_int_SAM_1"/>
    <property type="match status" value="1"/>
</dbReference>
<dbReference type="PROSITE" id="PS51900">
    <property type="entry name" value="CB"/>
    <property type="match status" value="1"/>
</dbReference>
<name>A0AA95EUH5_9BACL</name>
<dbReference type="GO" id="GO:0003677">
    <property type="term" value="F:DNA binding"/>
    <property type="evidence" value="ECO:0007669"/>
    <property type="project" value="UniProtKB-UniRule"/>
</dbReference>
<proteinExistence type="predicted"/>
<evidence type="ECO:0000313" key="4">
    <source>
        <dbReference type="EMBL" id="WEK53266.1"/>
    </source>
</evidence>
<accession>A0AA95EUH5</accession>
<evidence type="ECO:0000256" key="1">
    <source>
        <dbReference type="ARBA" id="ARBA00023125"/>
    </source>
</evidence>
<organism evidence="4 5">
    <name type="scientific">Candidatus Cohnella colombiensis</name>
    <dbReference type="NCBI Taxonomy" id="3121368"/>
    <lineage>
        <taxon>Bacteria</taxon>
        <taxon>Bacillati</taxon>
        <taxon>Bacillota</taxon>
        <taxon>Bacilli</taxon>
        <taxon>Bacillales</taxon>
        <taxon>Paenibacillaceae</taxon>
        <taxon>Cohnella</taxon>
    </lineage>
</organism>
<gene>
    <name evidence="4" type="ORF">P0Y55_11770</name>
</gene>
<dbReference type="Proteomes" id="UP001178662">
    <property type="component" value="Chromosome"/>
</dbReference>
<protein>
    <submittedName>
        <fullName evidence="4">Site-specific integrase</fullName>
    </submittedName>
</protein>